<feature type="region of interest" description="Disordered" evidence="1">
    <location>
        <begin position="102"/>
        <end position="122"/>
    </location>
</feature>
<protein>
    <submittedName>
        <fullName evidence="2">Uncharacterized protein</fullName>
    </submittedName>
</protein>
<evidence type="ECO:0000256" key="1">
    <source>
        <dbReference type="SAM" id="MobiDB-lite"/>
    </source>
</evidence>
<name>A0A7S1AE25_NOCSC</name>
<evidence type="ECO:0000313" key="2">
    <source>
        <dbReference type="EMBL" id="CAD8851186.1"/>
    </source>
</evidence>
<dbReference type="SUPFAM" id="SSF50249">
    <property type="entry name" value="Nucleic acid-binding proteins"/>
    <property type="match status" value="1"/>
</dbReference>
<dbReference type="Gene3D" id="2.40.50.140">
    <property type="entry name" value="Nucleic acid-binding proteins"/>
    <property type="match status" value="1"/>
</dbReference>
<dbReference type="InterPro" id="IPR012340">
    <property type="entry name" value="NA-bd_OB-fold"/>
</dbReference>
<gene>
    <name evidence="2" type="ORF">NSCI0253_LOCUS25536</name>
</gene>
<proteinExistence type="predicted"/>
<feature type="compositionally biased region" description="Low complexity" evidence="1">
    <location>
        <begin position="102"/>
        <end position="113"/>
    </location>
</feature>
<sequence>MGKDDGSAVGTGEYFVGTVKEYDETNQCGLITSEEVSAKYGQDAFVLSKDIPQDLRAAGTIVYFECGAGSQGPMALNVQSPDVLNEPPAKKLKICDGSVAAGTSEASAGSSPPGDTPSLAEFGASLGIDMSQFASVMNADLPATAATAPATEEKPKEGL</sequence>
<dbReference type="EMBL" id="HBFQ01036201">
    <property type="protein sequence ID" value="CAD8851186.1"/>
    <property type="molecule type" value="Transcribed_RNA"/>
</dbReference>
<dbReference type="AlphaFoldDB" id="A0A7S1AE25"/>
<accession>A0A7S1AE25</accession>
<reference evidence="2" key="1">
    <citation type="submission" date="2021-01" db="EMBL/GenBank/DDBJ databases">
        <authorList>
            <person name="Corre E."/>
            <person name="Pelletier E."/>
            <person name="Niang G."/>
            <person name="Scheremetjew M."/>
            <person name="Finn R."/>
            <person name="Kale V."/>
            <person name="Holt S."/>
            <person name="Cochrane G."/>
            <person name="Meng A."/>
            <person name="Brown T."/>
            <person name="Cohen L."/>
        </authorList>
    </citation>
    <scope>NUCLEOTIDE SEQUENCE</scope>
</reference>
<organism evidence="2">
    <name type="scientific">Noctiluca scintillans</name>
    <name type="common">Sea sparkle</name>
    <name type="synonym">Red tide dinoflagellate</name>
    <dbReference type="NCBI Taxonomy" id="2966"/>
    <lineage>
        <taxon>Eukaryota</taxon>
        <taxon>Sar</taxon>
        <taxon>Alveolata</taxon>
        <taxon>Dinophyceae</taxon>
        <taxon>Noctilucales</taxon>
        <taxon>Noctilucaceae</taxon>
        <taxon>Noctiluca</taxon>
    </lineage>
</organism>